<dbReference type="OrthoDB" id="1305557at2759"/>
<organism evidence="2">
    <name type="scientific">Nicotiana tabacum</name>
    <name type="common">Common tobacco</name>
    <dbReference type="NCBI Taxonomy" id="4097"/>
    <lineage>
        <taxon>Eukaryota</taxon>
        <taxon>Viridiplantae</taxon>
        <taxon>Streptophyta</taxon>
        <taxon>Embryophyta</taxon>
        <taxon>Tracheophyta</taxon>
        <taxon>Spermatophyta</taxon>
        <taxon>Magnoliopsida</taxon>
        <taxon>eudicotyledons</taxon>
        <taxon>Gunneridae</taxon>
        <taxon>Pentapetalae</taxon>
        <taxon>asterids</taxon>
        <taxon>lamiids</taxon>
        <taxon>Solanales</taxon>
        <taxon>Solanaceae</taxon>
        <taxon>Nicotianoideae</taxon>
        <taxon>Nicotianeae</taxon>
        <taxon>Nicotiana</taxon>
    </lineage>
</organism>
<sequence>MGHLQKISGSQELYKQNSANHITSYTIPVVAFKLPNSVKGWGKLLSKLNDTTIQWMFSWYPSENFVIRGKMLPYLVLIGIRRLQPYAPLGVMRQAGRMQVILQVDNMDHYRIDYDNDKIPFAKKILRMWRNKRDMVKDTIAPDRYQARYDTFYLEWLRANLEGSVTRGINMGGLIKDKAVEAEIKYR</sequence>
<name>A0A1S4BUP2_TOBAC</name>
<reference evidence="2" key="1">
    <citation type="submission" date="2025-08" db="UniProtKB">
        <authorList>
            <consortium name="RefSeq"/>
        </authorList>
    </citation>
    <scope>IDENTIFICATION</scope>
</reference>
<dbReference type="OMA" id="HYRIDYD"/>
<dbReference type="Pfam" id="PF24924">
    <property type="entry name" value="DUF7745"/>
    <property type="match status" value="1"/>
</dbReference>
<evidence type="ECO:0000313" key="2">
    <source>
        <dbReference type="RefSeq" id="XP_016492596.1"/>
    </source>
</evidence>
<evidence type="ECO:0000259" key="1">
    <source>
        <dbReference type="Pfam" id="PF24924"/>
    </source>
</evidence>
<protein>
    <recommendedName>
        <fullName evidence="1">DUF7745 domain-containing protein</fullName>
    </recommendedName>
</protein>
<dbReference type="InterPro" id="IPR056647">
    <property type="entry name" value="DUF7745"/>
</dbReference>
<accession>A0A1S4BUP2</accession>
<dbReference type="AlphaFoldDB" id="A0A1S4BUP2"/>
<dbReference type="RefSeq" id="XP_016492596.1">
    <property type="nucleotide sequence ID" value="XM_016637110.1"/>
</dbReference>
<dbReference type="PaxDb" id="4097-A0A1S4BUP2"/>
<proteinExistence type="predicted"/>
<feature type="domain" description="DUF7745" evidence="1">
    <location>
        <begin position="35"/>
        <end position="136"/>
    </location>
</feature>
<dbReference type="KEGG" id="nta:107812077"/>
<gene>
    <name evidence="2" type="primary">LOC107812077</name>
</gene>